<comment type="caution">
    <text evidence="2">The sequence shown here is derived from an EMBL/GenBank/DDBJ whole genome shotgun (WGS) entry which is preliminary data.</text>
</comment>
<dbReference type="Proteomes" id="UP000053462">
    <property type="component" value="Unassembled WGS sequence"/>
</dbReference>
<protein>
    <submittedName>
        <fullName evidence="2">Uncharacterized protein</fullName>
    </submittedName>
</protein>
<keyword evidence="1" id="KW-1133">Transmembrane helix</keyword>
<keyword evidence="1" id="KW-0812">Transmembrane</keyword>
<dbReference type="OrthoDB" id="350311at2157"/>
<reference evidence="2 3" key="1">
    <citation type="submission" date="2015-10" db="EMBL/GenBank/DDBJ databases">
        <title>Draft genome sequence of Thermococcus celericrescens strain DSM 17994.</title>
        <authorList>
            <person name="Hong S.-J."/>
            <person name="Park C.-E."/>
            <person name="Shin J.-H."/>
        </authorList>
    </citation>
    <scope>NUCLEOTIDE SEQUENCE [LARGE SCALE GENOMIC DNA]</scope>
    <source>
        <strain evidence="2 3">DSM 17994</strain>
    </source>
</reference>
<accession>A0A100XYY8</accession>
<name>A0A100XYY8_9EURY</name>
<feature type="transmembrane region" description="Helical" evidence="1">
    <location>
        <begin position="70"/>
        <end position="90"/>
    </location>
</feature>
<sequence>MLESLMNDYILLQIFPALSNPEFLNKLGAIAMIIVGLLVEKHFISRPSLFANVIALNTYLIARGITEPLLCLYANVGLILGIIAILAYWSDTSLSGFFYAVAFMYNSAFVGVIILMF</sequence>
<dbReference type="RefSeq" id="WP_058938296.1">
    <property type="nucleotide sequence ID" value="NZ_LLYW01000010.1"/>
</dbReference>
<evidence type="ECO:0000313" key="3">
    <source>
        <dbReference type="Proteomes" id="UP000053462"/>
    </source>
</evidence>
<keyword evidence="1" id="KW-0472">Membrane</keyword>
<organism evidence="2 3">
    <name type="scientific">Thermococcus celericrescens</name>
    <dbReference type="NCBI Taxonomy" id="227598"/>
    <lineage>
        <taxon>Archaea</taxon>
        <taxon>Methanobacteriati</taxon>
        <taxon>Methanobacteriota</taxon>
        <taxon>Thermococci</taxon>
        <taxon>Thermococcales</taxon>
        <taxon>Thermococcaceae</taxon>
        <taxon>Thermococcus</taxon>
    </lineage>
</organism>
<proteinExistence type="predicted"/>
<feature type="transmembrane region" description="Helical" evidence="1">
    <location>
        <begin position="96"/>
        <end position="116"/>
    </location>
</feature>
<dbReference type="AlphaFoldDB" id="A0A100XYY8"/>
<evidence type="ECO:0000256" key="1">
    <source>
        <dbReference type="SAM" id="Phobius"/>
    </source>
</evidence>
<evidence type="ECO:0000313" key="2">
    <source>
        <dbReference type="EMBL" id="KUH34119.1"/>
    </source>
</evidence>
<dbReference type="EMBL" id="LLYW01000010">
    <property type="protein sequence ID" value="KUH34119.1"/>
    <property type="molecule type" value="Genomic_DNA"/>
</dbReference>
<dbReference type="STRING" id="227598.APY94_03390"/>
<gene>
    <name evidence="2" type="ORF">APY94_03390</name>
</gene>
<keyword evidence="3" id="KW-1185">Reference proteome</keyword>